<dbReference type="InterPro" id="IPR045031">
    <property type="entry name" value="DHP_synth-like"/>
</dbReference>
<dbReference type="OrthoDB" id="9811744at2"/>
<keyword evidence="6" id="KW-0479">Metal-binding</keyword>
<sequence length="380" mass="43617">METIFYYLSADNRASLRNWLRPIYDKYTNSSLFQLEDKIYILIATNNASLAAECPELSPCEINPTPATPLELLLNWGVFELTGDHQQIILDHNAKTIADGWQLTFANQDITRLHHKLTEYMLIINNTPDSFSEAGKLYNNHEKILAEIEIAANNGVSIVDLGAESTRPDAAKIDSQEEIRRLEKIIIPIRELCNKYKLKLSLDSYKPETIERFIDLIDIINDQSGELPDKTLQQIIEKNKTYLCMHSLTIPANREINIPLEKNPLEIILDWAETKKSQLLNFGFSKDKIILDIGIGFNKVATQSWYLLNHAEKFHKAQLPILIGHSRKSFMNKITDLPNAERDYETSIISGFLSNKMIDYLRIHSSNFIPRLNKVNSQFI</sequence>
<comment type="pathway">
    <text evidence="3">Cofactor biosynthesis; tetrahydrofolate biosynthesis; 7,8-dihydrofolate from 2-amino-4-hydroxy-6-hydroxymethyl-7,8-dihydropteridine diphosphate and 4-aminobenzoate: step 1/2.</text>
</comment>
<evidence type="ECO:0000256" key="3">
    <source>
        <dbReference type="ARBA" id="ARBA00004763"/>
    </source>
</evidence>
<evidence type="ECO:0000256" key="6">
    <source>
        <dbReference type="ARBA" id="ARBA00022723"/>
    </source>
</evidence>
<evidence type="ECO:0000313" key="10">
    <source>
        <dbReference type="EMBL" id="AUR52523.1"/>
    </source>
</evidence>
<dbReference type="PANTHER" id="PTHR20941:SF1">
    <property type="entry name" value="FOLIC ACID SYNTHESIS PROTEIN FOL1"/>
    <property type="match status" value="1"/>
</dbReference>
<comment type="cofactor">
    <cofactor evidence="2">
        <name>Mg(2+)</name>
        <dbReference type="ChEBI" id="CHEBI:18420"/>
    </cofactor>
</comment>
<keyword evidence="8" id="KW-0289">Folate biosynthesis</keyword>
<evidence type="ECO:0000256" key="7">
    <source>
        <dbReference type="ARBA" id="ARBA00022842"/>
    </source>
</evidence>
<dbReference type="PANTHER" id="PTHR20941">
    <property type="entry name" value="FOLATE SYNTHESIS PROTEINS"/>
    <property type="match status" value="1"/>
</dbReference>
<dbReference type="PROSITE" id="PS50972">
    <property type="entry name" value="PTERIN_BINDING"/>
    <property type="match status" value="1"/>
</dbReference>
<gene>
    <name evidence="10" type="primary">folP</name>
    <name evidence="10" type="ORF">CUN60_09505</name>
</gene>
<dbReference type="GO" id="GO:0046872">
    <property type="term" value="F:metal ion binding"/>
    <property type="evidence" value="ECO:0007669"/>
    <property type="project" value="UniProtKB-KW"/>
</dbReference>
<dbReference type="SUPFAM" id="SSF51717">
    <property type="entry name" value="Dihydropteroate synthetase-like"/>
    <property type="match status" value="1"/>
</dbReference>
<dbReference type="EC" id="2.5.1.15" evidence="4"/>
<organism evidence="10 11">
    <name type="scientific">Aquella oligotrophica</name>
    <dbReference type="NCBI Taxonomy" id="2067065"/>
    <lineage>
        <taxon>Bacteria</taxon>
        <taxon>Pseudomonadati</taxon>
        <taxon>Pseudomonadota</taxon>
        <taxon>Betaproteobacteria</taxon>
        <taxon>Neisseriales</taxon>
        <taxon>Neisseriaceae</taxon>
        <taxon>Aquella</taxon>
    </lineage>
</organism>
<evidence type="ECO:0000313" key="11">
    <source>
        <dbReference type="Proteomes" id="UP000236655"/>
    </source>
</evidence>
<dbReference type="Pfam" id="PF00809">
    <property type="entry name" value="Pterin_bind"/>
    <property type="match status" value="1"/>
</dbReference>
<evidence type="ECO:0000256" key="5">
    <source>
        <dbReference type="ARBA" id="ARBA00022679"/>
    </source>
</evidence>
<dbReference type="InterPro" id="IPR000489">
    <property type="entry name" value="Pterin-binding_dom"/>
</dbReference>
<dbReference type="GO" id="GO:0046656">
    <property type="term" value="P:folic acid biosynthetic process"/>
    <property type="evidence" value="ECO:0007669"/>
    <property type="project" value="UniProtKB-KW"/>
</dbReference>
<evidence type="ECO:0000256" key="2">
    <source>
        <dbReference type="ARBA" id="ARBA00001946"/>
    </source>
</evidence>
<keyword evidence="7" id="KW-0460">Magnesium</keyword>
<name>A0A2I7N7T7_9NEIS</name>
<dbReference type="Gene3D" id="3.20.20.20">
    <property type="entry name" value="Dihydropteroate synthase-like"/>
    <property type="match status" value="1"/>
</dbReference>
<dbReference type="GO" id="GO:0004156">
    <property type="term" value="F:dihydropteroate synthase activity"/>
    <property type="evidence" value="ECO:0007669"/>
    <property type="project" value="UniProtKB-EC"/>
</dbReference>
<keyword evidence="11" id="KW-1185">Reference proteome</keyword>
<dbReference type="EMBL" id="CP024847">
    <property type="protein sequence ID" value="AUR52523.1"/>
    <property type="molecule type" value="Genomic_DNA"/>
</dbReference>
<dbReference type="Proteomes" id="UP000236655">
    <property type="component" value="Chromosome"/>
</dbReference>
<proteinExistence type="predicted"/>
<dbReference type="KEGG" id="nba:CUN60_09505"/>
<dbReference type="AlphaFoldDB" id="A0A2I7N7T7"/>
<dbReference type="NCBIfam" id="TIGR01496">
    <property type="entry name" value="DHPS"/>
    <property type="match status" value="1"/>
</dbReference>
<evidence type="ECO:0000256" key="4">
    <source>
        <dbReference type="ARBA" id="ARBA00012458"/>
    </source>
</evidence>
<reference evidence="11" key="1">
    <citation type="submission" date="2017-11" db="EMBL/GenBank/DDBJ databases">
        <authorList>
            <person name="Chan K.G."/>
            <person name="Lee L.S."/>
        </authorList>
    </citation>
    <scope>NUCLEOTIDE SEQUENCE [LARGE SCALE GENOMIC DNA]</scope>
    <source>
        <strain evidence="11">DSM 100970</strain>
    </source>
</reference>
<evidence type="ECO:0000259" key="9">
    <source>
        <dbReference type="PROSITE" id="PS50972"/>
    </source>
</evidence>
<protein>
    <recommendedName>
        <fullName evidence="4">dihydropteroate synthase</fullName>
        <ecNumber evidence="4">2.5.1.15</ecNumber>
    </recommendedName>
</protein>
<evidence type="ECO:0000256" key="1">
    <source>
        <dbReference type="ARBA" id="ARBA00000012"/>
    </source>
</evidence>
<dbReference type="InterPro" id="IPR006390">
    <property type="entry name" value="DHP_synth_dom"/>
</dbReference>
<dbReference type="RefSeq" id="WP_102951814.1">
    <property type="nucleotide sequence ID" value="NZ_CP024847.1"/>
</dbReference>
<keyword evidence="5" id="KW-0808">Transferase</keyword>
<evidence type="ECO:0000256" key="8">
    <source>
        <dbReference type="ARBA" id="ARBA00022909"/>
    </source>
</evidence>
<dbReference type="InterPro" id="IPR011005">
    <property type="entry name" value="Dihydropteroate_synth-like_sf"/>
</dbReference>
<dbReference type="GO" id="GO:0005829">
    <property type="term" value="C:cytosol"/>
    <property type="evidence" value="ECO:0007669"/>
    <property type="project" value="TreeGrafter"/>
</dbReference>
<feature type="domain" description="Pterin-binding" evidence="9">
    <location>
        <begin position="118"/>
        <end position="374"/>
    </location>
</feature>
<accession>A0A2I7N7T7</accession>
<comment type="catalytic activity">
    <reaction evidence="1">
        <text>(7,8-dihydropterin-6-yl)methyl diphosphate + 4-aminobenzoate = 7,8-dihydropteroate + diphosphate</text>
        <dbReference type="Rhea" id="RHEA:19949"/>
        <dbReference type="ChEBI" id="CHEBI:17836"/>
        <dbReference type="ChEBI" id="CHEBI:17839"/>
        <dbReference type="ChEBI" id="CHEBI:33019"/>
        <dbReference type="ChEBI" id="CHEBI:72950"/>
        <dbReference type="EC" id="2.5.1.15"/>
    </reaction>
</comment>
<dbReference type="PROSITE" id="PS00793">
    <property type="entry name" value="DHPS_2"/>
    <property type="match status" value="1"/>
</dbReference>
<dbReference type="GO" id="GO:0046654">
    <property type="term" value="P:tetrahydrofolate biosynthetic process"/>
    <property type="evidence" value="ECO:0007669"/>
    <property type="project" value="TreeGrafter"/>
</dbReference>